<sequence>MELSWLQNLNLLLSRTVSAVSQANDWTTKISKEVKYTLLCLADRRKSLRSTTAMHYFDVRMLIHDVNLVESDEPANLQNGFTRHFFVDQSSNNESDAPPPSCDNHYGASSSTATKRKATDDPSSSASMPQSGRRESRLDRPVK</sequence>
<feature type="chain" id="PRO_5004941761" evidence="2">
    <location>
        <begin position="24"/>
        <end position="143"/>
    </location>
</feature>
<dbReference type="EMBL" id="JH657958">
    <property type="protein sequence ID" value="EXM19893.1"/>
    <property type="molecule type" value="Genomic_DNA"/>
</dbReference>
<evidence type="ECO:0000256" key="2">
    <source>
        <dbReference type="SAM" id="SignalP"/>
    </source>
</evidence>
<reference evidence="3" key="1">
    <citation type="submission" date="2011-11" db="EMBL/GenBank/DDBJ databases">
        <title>The Genome Sequence of Fusarium oxysporum Cotton.</title>
        <authorList>
            <consortium name="The Broad Institute Genome Sequencing Platform"/>
            <person name="Ma L.-J."/>
            <person name="Gale L.R."/>
            <person name="Schwartz D.C."/>
            <person name="Zhou S."/>
            <person name="Corby-Kistler H."/>
            <person name="Young S.K."/>
            <person name="Zeng Q."/>
            <person name="Gargeya S."/>
            <person name="Fitzgerald M."/>
            <person name="Haas B."/>
            <person name="Abouelleil A."/>
            <person name="Alvarado L."/>
            <person name="Arachchi H.M."/>
            <person name="Berlin A."/>
            <person name="Brown A."/>
            <person name="Chapman S.B."/>
            <person name="Chen Z."/>
            <person name="Dunbar C."/>
            <person name="Freedman E."/>
            <person name="Gearin G."/>
            <person name="Goldberg J."/>
            <person name="Griggs A."/>
            <person name="Gujja S."/>
            <person name="Heiman D."/>
            <person name="Howarth C."/>
            <person name="Larson L."/>
            <person name="Lui A."/>
            <person name="MacDonald P.J.P."/>
            <person name="Montmayeur A."/>
            <person name="Murphy C."/>
            <person name="Neiman D."/>
            <person name="Pearson M."/>
            <person name="Priest M."/>
            <person name="Roberts A."/>
            <person name="Saif S."/>
            <person name="Shea T."/>
            <person name="Shenoy N."/>
            <person name="Sisk P."/>
            <person name="Stolte C."/>
            <person name="Sykes S."/>
            <person name="Wortman J."/>
            <person name="Nusbaum C."/>
            <person name="Birren B."/>
        </authorList>
    </citation>
    <scope>NUCLEOTIDE SEQUENCE [LARGE SCALE GENOMIC DNA]</scope>
    <source>
        <strain evidence="3">25433</strain>
    </source>
</reference>
<dbReference type="Proteomes" id="UP000030701">
    <property type="component" value="Unassembled WGS sequence"/>
</dbReference>
<name>X0L237_FUSOX</name>
<feature type="region of interest" description="Disordered" evidence="1">
    <location>
        <begin position="88"/>
        <end position="143"/>
    </location>
</feature>
<dbReference type="AlphaFoldDB" id="X0L237"/>
<evidence type="ECO:0000313" key="3">
    <source>
        <dbReference type="EMBL" id="EXM19893.1"/>
    </source>
</evidence>
<feature type="signal peptide" evidence="2">
    <location>
        <begin position="1"/>
        <end position="23"/>
    </location>
</feature>
<reference evidence="3" key="2">
    <citation type="submission" date="2012-05" db="EMBL/GenBank/DDBJ databases">
        <title>The Genome Annotation of Fusarium oxysporum Cotton.</title>
        <authorList>
            <consortium name="The Broad Institute Genomics Platform"/>
            <person name="Ma L.-J."/>
            <person name="Corby-Kistler H."/>
            <person name="Broz K."/>
            <person name="Gale L.R."/>
            <person name="Jonkers W."/>
            <person name="O'Donnell K."/>
            <person name="Ploetz R."/>
            <person name="Steinberg C."/>
            <person name="Schwartz D.C."/>
            <person name="VanEtten H."/>
            <person name="Zhou S."/>
            <person name="Young S.K."/>
            <person name="Zeng Q."/>
            <person name="Gargeya S."/>
            <person name="Fitzgerald M."/>
            <person name="Abouelleil A."/>
            <person name="Alvarado L."/>
            <person name="Chapman S.B."/>
            <person name="Gainer-Dewar J."/>
            <person name="Goldberg J."/>
            <person name="Griggs A."/>
            <person name="Gujja S."/>
            <person name="Hansen M."/>
            <person name="Howarth C."/>
            <person name="Imamovic A."/>
            <person name="Ireland A."/>
            <person name="Larimer J."/>
            <person name="McCowan C."/>
            <person name="Murphy C."/>
            <person name="Pearson M."/>
            <person name="Poon T.W."/>
            <person name="Priest M."/>
            <person name="Roberts A."/>
            <person name="Saif S."/>
            <person name="Shea T."/>
            <person name="Sykes S."/>
            <person name="Wortman J."/>
            <person name="Nusbaum C."/>
            <person name="Birren B."/>
        </authorList>
    </citation>
    <scope>NUCLEOTIDE SEQUENCE</scope>
    <source>
        <strain evidence="3">25433</strain>
    </source>
</reference>
<dbReference type="HOGENOM" id="CLU_150797_0_0_1"/>
<organism evidence="3">
    <name type="scientific">Fusarium oxysporum f. sp. vasinfectum 25433</name>
    <dbReference type="NCBI Taxonomy" id="1089449"/>
    <lineage>
        <taxon>Eukaryota</taxon>
        <taxon>Fungi</taxon>
        <taxon>Dikarya</taxon>
        <taxon>Ascomycota</taxon>
        <taxon>Pezizomycotina</taxon>
        <taxon>Sordariomycetes</taxon>
        <taxon>Hypocreomycetidae</taxon>
        <taxon>Hypocreales</taxon>
        <taxon>Nectriaceae</taxon>
        <taxon>Fusarium</taxon>
        <taxon>Fusarium oxysporum species complex</taxon>
    </lineage>
</organism>
<dbReference type="OrthoDB" id="5105441at2759"/>
<gene>
    <name evidence="3" type="ORF">FOTG_12126</name>
</gene>
<feature type="compositionally biased region" description="Basic and acidic residues" evidence="1">
    <location>
        <begin position="132"/>
        <end position="143"/>
    </location>
</feature>
<keyword evidence="2" id="KW-0732">Signal</keyword>
<evidence type="ECO:0000256" key="1">
    <source>
        <dbReference type="SAM" id="MobiDB-lite"/>
    </source>
</evidence>
<proteinExistence type="predicted"/>
<accession>X0L237</accession>
<feature type="compositionally biased region" description="Polar residues" evidence="1">
    <location>
        <begin position="121"/>
        <end position="130"/>
    </location>
</feature>
<protein>
    <submittedName>
        <fullName evidence="3">Uncharacterized protein</fullName>
    </submittedName>
</protein>